<evidence type="ECO:0000313" key="12">
    <source>
        <dbReference type="EMBL" id="MDW2797152.1"/>
    </source>
</evidence>
<keyword evidence="7 10" id="KW-0784">Thiamine biosynthesis</keyword>
<dbReference type="SMART" id="SM00861">
    <property type="entry name" value="Transket_pyr"/>
    <property type="match status" value="1"/>
</dbReference>
<dbReference type="Proteomes" id="UP001276854">
    <property type="component" value="Unassembled WGS sequence"/>
</dbReference>
<gene>
    <name evidence="10 12" type="primary">dxs</name>
    <name evidence="12" type="ORF">RZO55_06125</name>
</gene>
<feature type="binding site" evidence="10">
    <location>
        <position position="284"/>
    </location>
    <ligand>
        <name>thiamine diphosphate</name>
        <dbReference type="ChEBI" id="CHEBI:58937"/>
    </ligand>
</feature>
<reference evidence="12 13" key="1">
    <citation type="submission" date="2023-10" db="EMBL/GenBank/DDBJ databases">
        <title>A novel Glycoside Hydrolase 43-Like Enzyme from Clostrdium boliviensis is an Endo-xylanase, and a Candidate for Xylooligosaccharides Production from Different Xylan Substrates.</title>
        <authorList>
            <person name="Alvarez M.T."/>
            <person name="Rocabado-Villegas L.R."/>
            <person name="Salas-Veizaga D.M."/>
            <person name="Linares-Pasten J.A."/>
            <person name="Gudmundsdottir E.E."/>
            <person name="Hreggvidsson G.O."/>
            <person name="Adlercreutz P."/>
            <person name="Nordberg Karlsson E."/>
        </authorList>
    </citation>
    <scope>NUCLEOTIDE SEQUENCE [LARGE SCALE GENOMIC DNA]</scope>
    <source>
        <strain evidence="12 13">E-1</strain>
    </source>
</reference>
<comment type="cofactor">
    <cofactor evidence="10">
        <name>thiamine diphosphate</name>
        <dbReference type="ChEBI" id="CHEBI:58937"/>
    </cofactor>
    <text evidence="10">Binds 1 thiamine pyrophosphate per subunit.</text>
</comment>
<accession>A0ABU4GJG1</accession>
<dbReference type="CDD" id="cd07033">
    <property type="entry name" value="TPP_PYR_DXS_TK_like"/>
    <property type="match status" value="1"/>
</dbReference>
<keyword evidence="5 10" id="KW-0479">Metal-binding</keyword>
<dbReference type="PANTHER" id="PTHR43322">
    <property type="entry name" value="1-D-DEOXYXYLULOSE 5-PHOSPHATE SYNTHASE-RELATED"/>
    <property type="match status" value="1"/>
</dbReference>
<keyword evidence="13" id="KW-1185">Reference proteome</keyword>
<evidence type="ECO:0000256" key="3">
    <source>
        <dbReference type="ARBA" id="ARBA00011738"/>
    </source>
</evidence>
<keyword evidence="4 10" id="KW-0808">Transferase</keyword>
<keyword evidence="9 10" id="KW-0414">Isoprene biosynthesis</keyword>
<dbReference type="InterPro" id="IPR033248">
    <property type="entry name" value="Transketolase_C"/>
</dbReference>
<evidence type="ECO:0000256" key="10">
    <source>
        <dbReference type="HAMAP-Rule" id="MF_00315"/>
    </source>
</evidence>
<evidence type="ECO:0000256" key="9">
    <source>
        <dbReference type="ARBA" id="ARBA00023229"/>
    </source>
</evidence>
<name>A0ABU4GJG1_9CLOT</name>
<feature type="binding site" evidence="10">
    <location>
        <position position="144"/>
    </location>
    <ligand>
        <name>Mg(2+)</name>
        <dbReference type="ChEBI" id="CHEBI:18420"/>
    </ligand>
</feature>
<dbReference type="Gene3D" id="3.40.50.920">
    <property type="match status" value="1"/>
</dbReference>
<dbReference type="SUPFAM" id="SSF52922">
    <property type="entry name" value="TK C-terminal domain-like"/>
    <property type="match status" value="1"/>
</dbReference>
<dbReference type="EC" id="2.2.1.7" evidence="10"/>
<evidence type="ECO:0000256" key="6">
    <source>
        <dbReference type="ARBA" id="ARBA00022842"/>
    </source>
</evidence>
<dbReference type="InterPro" id="IPR009014">
    <property type="entry name" value="Transketo_C/PFOR_II"/>
</dbReference>
<evidence type="ECO:0000256" key="2">
    <source>
        <dbReference type="ARBA" id="ARBA00011081"/>
    </source>
</evidence>
<comment type="caution">
    <text evidence="12">The sequence shown here is derived from an EMBL/GenBank/DDBJ whole genome shotgun (WGS) entry which is preliminary data.</text>
</comment>
<dbReference type="PROSITE" id="PS00801">
    <property type="entry name" value="TRANSKETOLASE_1"/>
    <property type="match status" value="1"/>
</dbReference>
<feature type="binding site" evidence="10">
    <location>
        <position position="365"/>
    </location>
    <ligand>
        <name>thiamine diphosphate</name>
        <dbReference type="ChEBI" id="CHEBI:58937"/>
    </ligand>
</feature>
<evidence type="ECO:0000256" key="1">
    <source>
        <dbReference type="ARBA" id="ARBA00004980"/>
    </source>
</evidence>
<comment type="similarity">
    <text evidence="2 10">Belongs to the transketolase family. DXPS subfamily.</text>
</comment>
<dbReference type="Pfam" id="PF02779">
    <property type="entry name" value="Transket_pyr"/>
    <property type="match status" value="1"/>
</dbReference>
<dbReference type="InterPro" id="IPR049557">
    <property type="entry name" value="Transketolase_CS"/>
</dbReference>
<feature type="binding site" evidence="10">
    <location>
        <begin position="113"/>
        <end position="115"/>
    </location>
    <ligand>
        <name>thiamine diphosphate</name>
        <dbReference type="ChEBI" id="CHEBI:58937"/>
    </ligand>
</feature>
<evidence type="ECO:0000256" key="7">
    <source>
        <dbReference type="ARBA" id="ARBA00022977"/>
    </source>
</evidence>
<dbReference type="GO" id="GO:0008661">
    <property type="term" value="F:1-deoxy-D-xylulose-5-phosphate synthase activity"/>
    <property type="evidence" value="ECO:0007669"/>
    <property type="project" value="UniProtKB-EC"/>
</dbReference>
<evidence type="ECO:0000256" key="5">
    <source>
        <dbReference type="ARBA" id="ARBA00022723"/>
    </source>
</evidence>
<dbReference type="Gene3D" id="3.40.50.970">
    <property type="match status" value="2"/>
</dbReference>
<proteinExistence type="inferred from homology"/>
<sequence>MILELINGPDDIKKFSPQELTLLSQEIRDFLIEKISTTGGHLASNLGVVELTMAIYLAFDLPMDKIVWDVGHQSYTHKILSGRRMDFDELRQYGGMSGFPKRKESPCDAFDTGHSSTSISAGLGLAQARDVLGKEHFVVSVIGDGSLTGGMAYEALNNAAQMKKNFVIILNDNNMSISENVGGMSSYLNSIRTGNGYLDLKKHVTNTLSRIPVIGEQLIDKISRTKNGIKQLLIPGMLFENMGITYLGPVDGHDVKALTRTLKEAKNLDHTVLVHVITKKGKGYAPAEKYPSKFHGVEPFDILTGKPKKEKKNLNYTDVFSKTICSLAKEDKKIVAVTAAMPDGTGLKRFSSLYPDRFFDVGIAEEHAVTSAAGMAAGGLKPVVAVYSSFLQRGFDQLLHDVCIQNLPVVFAVDRAGLVGSDGETHQGIFDLSFLSAIPNMSIFAPKNGWELEKGLEFAFSLNSPIAVRYPRGEAYQGLGDFKAPIEYGKGEIIYEETDIALLAVGSMVSTGEHVRQKLKAEGWNCTLANGRFIKPFDKKLIDRLAADHWLIVTMEENVLQGGYGSLINGYIHEHYPAVKVLNIALPDAYVEHGNVSLLRKGLGIDSDSIIWRMKKDYLDVERQNREWKDKMK</sequence>
<dbReference type="EMBL" id="JAWONS010000103">
    <property type="protein sequence ID" value="MDW2797152.1"/>
    <property type="molecule type" value="Genomic_DNA"/>
</dbReference>
<evidence type="ECO:0000256" key="8">
    <source>
        <dbReference type="ARBA" id="ARBA00023052"/>
    </source>
</evidence>
<dbReference type="CDD" id="cd02007">
    <property type="entry name" value="TPP_DXS"/>
    <property type="match status" value="1"/>
</dbReference>
<protein>
    <recommendedName>
        <fullName evidence="10">1-deoxy-D-xylulose-5-phosphate synthase</fullName>
        <ecNumber evidence="10">2.2.1.7</ecNumber>
    </recommendedName>
    <alternativeName>
        <fullName evidence="10">1-deoxyxylulose-5-phosphate synthase</fullName>
        <shortName evidence="10">DXP synthase</shortName>
        <shortName evidence="10">DXPS</shortName>
    </alternativeName>
</protein>
<dbReference type="Pfam" id="PF13292">
    <property type="entry name" value="DXP_synthase_N"/>
    <property type="match status" value="1"/>
</dbReference>
<organism evidence="12 13">
    <name type="scientific">Clostridium boliviensis</name>
    <dbReference type="NCBI Taxonomy" id="318465"/>
    <lineage>
        <taxon>Bacteria</taxon>
        <taxon>Bacillati</taxon>
        <taxon>Bacillota</taxon>
        <taxon>Clostridia</taxon>
        <taxon>Eubacteriales</taxon>
        <taxon>Clostridiaceae</taxon>
        <taxon>Clostridium</taxon>
    </lineage>
</organism>
<feature type="binding site" evidence="10">
    <location>
        <begin position="145"/>
        <end position="146"/>
    </location>
    <ligand>
        <name>thiamine diphosphate</name>
        <dbReference type="ChEBI" id="CHEBI:58937"/>
    </ligand>
</feature>
<feature type="domain" description="Transketolase-like pyrimidine-binding" evidence="11">
    <location>
        <begin position="314"/>
        <end position="478"/>
    </location>
</feature>
<dbReference type="SUPFAM" id="SSF52518">
    <property type="entry name" value="Thiamin diphosphate-binding fold (THDP-binding)"/>
    <property type="match status" value="2"/>
</dbReference>
<dbReference type="PROSITE" id="PS00802">
    <property type="entry name" value="TRANSKETOLASE_2"/>
    <property type="match status" value="1"/>
</dbReference>
<evidence type="ECO:0000259" key="11">
    <source>
        <dbReference type="SMART" id="SM00861"/>
    </source>
</evidence>
<dbReference type="RefSeq" id="WP_318063415.1">
    <property type="nucleotide sequence ID" value="NZ_JAWONS010000103.1"/>
</dbReference>
<dbReference type="NCBIfam" id="NF003933">
    <property type="entry name" value="PRK05444.2-2"/>
    <property type="match status" value="1"/>
</dbReference>
<dbReference type="NCBIfam" id="TIGR00204">
    <property type="entry name" value="dxs"/>
    <property type="match status" value="1"/>
</dbReference>
<evidence type="ECO:0000256" key="4">
    <source>
        <dbReference type="ARBA" id="ARBA00022679"/>
    </source>
</evidence>
<dbReference type="Pfam" id="PF02780">
    <property type="entry name" value="Transketolase_C"/>
    <property type="match status" value="1"/>
</dbReference>
<comment type="function">
    <text evidence="10">Catalyzes the acyloin condensation reaction between C atoms 2 and 3 of pyruvate and glyceraldehyde 3-phosphate to yield 1-deoxy-D-xylulose-5-phosphate (DXP).</text>
</comment>
<dbReference type="InterPro" id="IPR020826">
    <property type="entry name" value="Transketolase_BS"/>
</dbReference>
<comment type="subunit">
    <text evidence="3 10">Homodimer.</text>
</comment>
<dbReference type="InterPro" id="IPR029061">
    <property type="entry name" value="THDP-binding"/>
</dbReference>
<comment type="pathway">
    <text evidence="1 10">Metabolic intermediate biosynthesis; 1-deoxy-D-xylulose 5-phosphate biosynthesis; 1-deoxy-D-xylulose 5-phosphate from D-glyceraldehyde 3-phosphate and pyruvate: step 1/1.</text>
</comment>
<dbReference type="InterPro" id="IPR005477">
    <property type="entry name" value="Dxylulose-5-P_synthase"/>
</dbReference>
<keyword evidence="8 10" id="KW-0786">Thiamine pyrophosphate</keyword>
<comment type="catalytic activity">
    <reaction evidence="10">
        <text>D-glyceraldehyde 3-phosphate + pyruvate + H(+) = 1-deoxy-D-xylulose 5-phosphate + CO2</text>
        <dbReference type="Rhea" id="RHEA:12605"/>
        <dbReference type="ChEBI" id="CHEBI:15361"/>
        <dbReference type="ChEBI" id="CHEBI:15378"/>
        <dbReference type="ChEBI" id="CHEBI:16526"/>
        <dbReference type="ChEBI" id="CHEBI:57792"/>
        <dbReference type="ChEBI" id="CHEBI:59776"/>
        <dbReference type="EC" id="2.2.1.7"/>
    </reaction>
</comment>
<dbReference type="HAMAP" id="MF_00315">
    <property type="entry name" value="DXP_synth"/>
    <property type="match status" value="1"/>
</dbReference>
<evidence type="ECO:0000313" key="13">
    <source>
        <dbReference type="Proteomes" id="UP001276854"/>
    </source>
</evidence>
<dbReference type="InterPro" id="IPR005475">
    <property type="entry name" value="Transketolase-like_Pyr-bd"/>
</dbReference>
<dbReference type="PANTHER" id="PTHR43322:SF5">
    <property type="entry name" value="1-DEOXY-D-XYLULOSE-5-PHOSPHATE SYNTHASE, CHLOROPLASTIC"/>
    <property type="match status" value="1"/>
</dbReference>
<comment type="cofactor">
    <cofactor evidence="10">
        <name>Mg(2+)</name>
        <dbReference type="ChEBI" id="CHEBI:18420"/>
    </cofactor>
    <text evidence="10">Binds 1 Mg(2+) ion per subunit.</text>
</comment>
<feature type="binding site" evidence="10">
    <location>
        <position position="173"/>
    </location>
    <ligand>
        <name>thiamine diphosphate</name>
        <dbReference type="ChEBI" id="CHEBI:58937"/>
    </ligand>
</feature>
<feature type="binding site" evidence="10">
    <location>
        <position position="173"/>
    </location>
    <ligand>
        <name>Mg(2+)</name>
        <dbReference type="ChEBI" id="CHEBI:18420"/>
    </ligand>
</feature>
<feature type="binding site" evidence="10">
    <location>
        <position position="72"/>
    </location>
    <ligand>
        <name>thiamine diphosphate</name>
        <dbReference type="ChEBI" id="CHEBI:58937"/>
    </ligand>
</feature>
<keyword evidence="6 10" id="KW-0460">Magnesium</keyword>